<comment type="caution">
    <text evidence="1">The sequence shown here is derived from an EMBL/GenBank/DDBJ whole genome shotgun (WGS) entry which is preliminary data.</text>
</comment>
<dbReference type="EMBL" id="MPUH01000795">
    <property type="protein sequence ID" value="OMJ73797.1"/>
    <property type="molecule type" value="Genomic_DNA"/>
</dbReference>
<organism evidence="1 2">
    <name type="scientific">Stentor coeruleus</name>
    <dbReference type="NCBI Taxonomy" id="5963"/>
    <lineage>
        <taxon>Eukaryota</taxon>
        <taxon>Sar</taxon>
        <taxon>Alveolata</taxon>
        <taxon>Ciliophora</taxon>
        <taxon>Postciliodesmatophora</taxon>
        <taxon>Heterotrichea</taxon>
        <taxon>Heterotrichida</taxon>
        <taxon>Stentoridae</taxon>
        <taxon>Stentor</taxon>
    </lineage>
</organism>
<proteinExistence type="predicted"/>
<reference evidence="1 2" key="1">
    <citation type="submission" date="2016-11" db="EMBL/GenBank/DDBJ databases">
        <title>The macronuclear genome of Stentor coeruleus: a giant cell with tiny introns.</title>
        <authorList>
            <person name="Slabodnick M."/>
            <person name="Ruby J.G."/>
            <person name="Reiff S.B."/>
            <person name="Swart E.C."/>
            <person name="Gosai S."/>
            <person name="Prabakaran S."/>
            <person name="Witkowska E."/>
            <person name="Larue G.E."/>
            <person name="Fisher S."/>
            <person name="Freeman R.M."/>
            <person name="Gunawardena J."/>
            <person name="Chu W."/>
            <person name="Stover N.A."/>
            <person name="Gregory B.D."/>
            <person name="Nowacki M."/>
            <person name="Derisi J."/>
            <person name="Roy S.W."/>
            <person name="Marshall W.F."/>
            <person name="Sood P."/>
        </authorList>
    </citation>
    <scope>NUCLEOTIDE SEQUENCE [LARGE SCALE GENOMIC DNA]</scope>
    <source>
        <strain evidence="1">WM001</strain>
    </source>
</reference>
<evidence type="ECO:0000313" key="2">
    <source>
        <dbReference type="Proteomes" id="UP000187209"/>
    </source>
</evidence>
<sequence>MLTRLRLFSFLAVGFNIAAAKVVFVTLFKRRKDDAWMDPISSYSDLPTDQEIQKFGKFVIEKELQLEVGN</sequence>
<protein>
    <submittedName>
        <fullName evidence="1">Uncharacterized protein</fullName>
    </submittedName>
</protein>
<accession>A0A1R2BAL7</accession>
<dbReference type="AlphaFoldDB" id="A0A1R2BAL7"/>
<dbReference type="Proteomes" id="UP000187209">
    <property type="component" value="Unassembled WGS sequence"/>
</dbReference>
<evidence type="ECO:0000313" key="1">
    <source>
        <dbReference type="EMBL" id="OMJ73797.1"/>
    </source>
</evidence>
<name>A0A1R2BAL7_9CILI</name>
<gene>
    <name evidence="1" type="ORF">SteCoe_27439</name>
</gene>
<keyword evidence="2" id="KW-1185">Reference proteome</keyword>